<protein>
    <submittedName>
        <fullName evidence="1">Uncharacterized protein</fullName>
    </submittedName>
</protein>
<name>A0ABQ1UT68_9FLAO</name>
<dbReference type="Proteomes" id="UP000655016">
    <property type="component" value="Unassembled WGS sequence"/>
</dbReference>
<accession>A0ABQ1UT68</accession>
<keyword evidence="2" id="KW-1185">Reference proteome</keyword>
<sequence>MPAGFITKKIKLSKKQRYLTNTYCGSYSKYTENISEIYRIILKPHYKHFQN</sequence>
<evidence type="ECO:0000313" key="2">
    <source>
        <dbReference type="Proteomes" id="UP000655016"/>
    </source>
</evidence>
<evidence type="ECO:0000313" key="1">
    <source>
        <dbReference type="EMBL" id="GGF25314.1"/>
    </source>
</evidence>
<reference evidence="2" key="1">
    <citation type="journal article" date="2019" name="Int. J. Syst. Evol. Microbiol.">
        <title>The Global Catalogue of Microorganisms (GCM) 10K type strain sequencing project: providing services to taxonomists for standard genome sequencing and annotation.</title>
        <authorList>
            <consortium name="The Broad Institute Genomics Platform"/>
            <consortium name="The Broad Institute Genome Sequencing Center for Infectious Disease"/>
            <person name="Wu L."/>
            <person name="Ma J."/>
        </authorList>
    </citation>
    <scope>NUCLEOTIDE SEQUENCE [LARGE SCALE GENOMIC DNA]</scope>
    <source>
        <strain evidence="2">CGMCC 1.16060</strain>
    </source>
</reference>
<comment type="caution">
    <text evidence="1">The sequence shown here is derived from an EMBL/GenBank/DDBJ whole genome shotgun (WGS) entry which is preliminary data.</text>
</comment>
<dbReference type="EMBL" id="BMKP01000010">
    <property type="protein sequence ID" value="GGF25314.1"/>
    <property type="molecule type" value="Genomic_DNA"/>
</dbReference>
<organism evidence="1 2">
    <name type="scientific">Flavobacterium limi</name>
    <dbReference type="NCBI Taxonomy" id="2045105"/>
    <lineage>
        <taxon>Bacteria</taxon>
        <taxon>Pseudomonadati</taxon>
        <taxon>Bacteroidota</taxon>
        <taxon>Flavobacteriia</taxon>
        <taxon>Flavobacteriales</taxon>
        <taxon>Flavobacteriaceae</taxon>
        <taxon>Flavobacterium</taxon>
    </lineage>
</organism>
<gene>
    <name evidence="1" type="ORF">GCM10011518_38350</name>
</gene>
<proteinExistence type="predicted"/>